<dbReference type="InterPro" id="IPR002018">
    <property type="entry name" value="CarbesteraseB"/>
</dbReference>
<dbReference type="Pfam" id="PF00135">
    <property type="entry name" value="COesterase"/>
    <property type="match status" value="1"/>
</dbReference>
<dbReference type="PANTHER" id="PTHR43903">
    <property type="entry name" value="NEUROLIGIN"/>
    <property type="match status" value="1"/>
</dbReference>
<keyword evidence="3" id="KW-1133">Transmembrane helix</keyword>
<feature type="transmembrane region" description="Helical" evidence="3">
    <location>
        <begin position="671"/>
        <end position="692"/>
    </location>
</feature>
<comment type="similarity">
    <text evidence="1">Belongs to the type-B carboxylesterase/lipase family.</text>
</comment>
<feature type="chain" id="PRO_5039888595" evidence="4">
    <location>
        <begin position="31"/>
        <end position="707"/>
    </location>
</feature>
<name>A0A9J7DJE5_MUSDO</name>
<reference evidence="7" key="1">
    <citation type="submission" date="2025-08" db="UniProtKB">
        <authorList>
            <consortium name="RefSeq"/>
        </authorList>
    </citation>
    <scope>IDENTIFICATION</scope>
    <source>
        <strain evidence="7">Aabys</strain>
        <tissue evidence="7">Whole body</tissue>
    </source>
</reference>
<dbReference type="GeneID" id="101895319"/>
<gene>
    <name evidence="7" type="primary">LOC101895319</name>
</gene>
<evidence type="ECO:0000256" key="4">
    <source>
        <dbReference type="SAM" id="SignalP"/>
    </source>
</evidence>
<dbReference type="InterPro" id="IPR029058">
    <property type="entry name" value="AB_hydrolase_fold"/>
</dbReference>
<dbReference type="RefSeq" id="XP_019892844.1">
    <property type="nucleotide sequence ID" value="XM_020037285.2"/>
</dbReference>
<keyword evidence="6" id="KW-1185">Reference proteome</keyword>
<keyword evidence="3" id="KW-0472">Membrane</keyword>
<evidence type="ECO:0000313" key="6">
    <source>
        <dbReference type="Proteomes" id="UP001652621"/>
    </source>
</evidence>
<dbReference type="InterPro" id="IPR051093">
    <property type="entry name" value="Neuroligin/BSAL"/>
</dbReference>
<dbReference type="OrthoDB" id="19501at2759"/>
<organism evidence="6 7">
    <name type="scientific">Musca domestica</name>
    <name type="common">House fly</name>
    <dbReference type="NCBI Taxonomy" id="7370"/>
    <lineage>
        <taxon>Eukaryota</taxon>
        <taxon>Metazoa</taxon>
        <taxon>Ecdysozoa</taxon>
        <taxon>Arthropoda</taxon>
        <taxon>Hexapoda</taxon>
        <taxon>Insecta</taxon>
        <taxon>Pterygota</taxon>
        <taxon>Neoptera</taxon>
        <taxon>Endopterygota</taxon>
        <taxon>Diptera</taxon>
        <taxon>Brachycera</taxon>
        <taxon>Muscomorpha</taxon>
        <taxon>Muscoidea</taxon>
        <taxon>Muscidae</taxon>
        <taxon>Musca</taxon>
    </lineage>
</organism>
<evidence type="ECO:0000256" key="2">
    <source>
        <dbReference type="ARBA" id="ARBA00023180"/>
    </source>
</evidence>
<evidence type="ECO:0000259" key="5">
    <source>
        <dbReference type="Pfam" id="PF00135"/>
    </source>
</evidence>
<evidence type="ECO:0000256" key="3">
    <source>
        <dbReference type="SAM" id="Phobius"/>
    </source>
</evidence>
<keyword evidence="4" id="KW-0732">Signal</keyword>
<feature type="signal peptide" evidence="4">
    <location>
        <begin position="1"/>
        <end position="30"/>
    </location>
</feature>
<protein>
    <submittedName>
        <fullName evidence="7">Liver carboxylesterase 1F</fullName>
    </submittedName>
</protein>
<dbReference type="KEGG" id="mde:101895319"/>
<proteinExistence type="inferred from homology"/>
<evidence type="ECO:0000313" key="7">
    <source>
        <dbReference type="RefSeq" id="XP_019892844.1"/>
    </source>
</evidence>
<dbReference type="AlphaFoldDB" id="A0A9J7DJE5"/>
<accession>A0A9J7DJE5</accession>
<feature type="domain" description="Carboxylesterase type B" evidence="5">
    <location>
        <begin position="32"/>
        <end position="551"/>
    </location>
</feature>
<sequence>MDIKIKQKFVNGLFRIFVWLLASGIAGTEAQQTHIKLNQGTLVGLKVFPDSARSAVYAFLGVPYAQAPIGELRFAPSKPHMGWNRTLQAMSMKPICPQLSNTIYDETSDELLARPAEMSEDCLYLNIWVSENGLRYGNLPVLVILTGEDMSYDWPRNRVTGLDFAAEGLVVITIQYRTNIFGWMNAADNSELNGNYGLQDQRLALEWIRDNVQSLGGNVNQITLLGHGTTGASCVVLHYVLGYQSSIGSPTTPLFNQMILMSSGNIQKHFGSVSTVQEASKALIQKLGCQFEEHGRQVVSCLRSKSVGDLLNAFESIYNHGNISHHLAPSVDFNFDSILTNSSVMKSFPNTMIGITSNEGAFLQDYWLELARDSYASLRTYINNTLLPKALPNFRAPNQNYEKIFEALNWRYFGNGLEGDRIQLLSSIQNFISEYEYEIPFYRLLNQITNSSAPGDIYAYVFDFDNSMDMRGKVNLFGGASHTSDLPLIFGPSLFQQIARRRFTIEEEKMFRKIRTPIISFIKSGSPNPGRAYDGWLPYSQQNKFIYNLGEMWLPKQENSLTLDAKNRQQIKELIDMEKIISSRPRPNRNEFSNSYQMPSDKRSILNSTGNSIAKRNTEYSLHLKRVYGYWQVFLPQIFASSNGQYSDDIVTQHLLYKEASADAARYKHGFFVMLGLVAVLLSLLGLCIYLLRRDPLDPSPHCDCDL</sequence>
<dbReference type="Proteomes" id="UP001652621">
    <property type="component" value="Unplaced"/>
</dbReference>
<dbReference type="Gene3D" id="3.40.50.1820">
    <property type="entry name" value="alpha/beta hydrolase"/>
    <property type="match status" value="1"/>
</dbReference>
<dbReference type="SUPFAM" id="SSF53474">
    <property type="entry name" value="alpha/beta-Hydrolases"/>
    <property type="match status" value="1"/>
</dbReference>
<keyword evidence="2" id="KW-0325">Glycoprotein</keyword>
<keyword evidence="3" id="KW-0812">Transmembrane</keyword>
<dbReference type="VEuPathDB" id="VectorBase:MDOMA2_011010"/>
<evidence type="ECO:0000256" key="1">
    <source>
        <dbReference type="ARBA" id="ARBA00005964"/>
    </source>
</evidence>